<dbReference type="EMBL" id="FODV01000022">
    <property type="protein sequence ID" value="SEP21914.1"/>
    <property type="molecule type" value="Genomic_DNA"/>
</dbReference>
<evidence type="ECO:0000256" key="3">
    <source>
        <dbReference type="ARBA" id="ARBA00022692"/>
    </source>
</evidence>
<comment type="subcellular location">
    <subcellularLocation>
        <location evidence="1">Cell membrane</location>
    </subcellularLocation>
</comment>
<keyword evidence="5 6" id="KW-0472">Membrane</keyword>
<evidence type="ECO:0000256" key="6">
    <source>
        <dbReference type="SAM" id="Phobius"/>
    </source>
</evidence>
<proteinExistence type="predicted"/>
<evidence type="ECO:0000313" key="9">
    <source>
        <dbReference type="Proteomes" id="UP000199126"/>
    </source>
</evidence>
<dbReference type="AlphaFoldDB" id="A0A1H8W2U6"/>
<organism evidence="8 9">
    <name type="scientific">Halogranum amylolyticum</name>
    <dbReference type="NCBI Taxonomy" id="660520"/>
    <lineage>
        <taxon>Archaea</taxon>
        <taxon>Methanobacteriati</taxon>
        <taxon>Methanobacteriota</taxon>
        <taxon>Stenosarchaea group</taxon>
        <taxon>Halobacteria</taxon>
        <taxon>Halobacteriales</taxon>
        <taxon>Haloferacaceae</taxon>
    </lineage>
</organism>
<dbReference type="Pfam" id="PF13190">
    <property type="entry name" value="PDGLE"/>
    <property type="match status" value="1"/>
</dbReference>
<keyword evidence="4 6" id="KW-1133">Transmembrane helix</keyword>
<evidence type="ECO:0000313" key="8">
    <source>
        <dbReference type="EMBL" id="SEP21914.1"/>
    </source>
</evidence>
<feature type="domain" description="PDGLE" evidence="7">
    <location>
        <begin position="19"/>
        <end position="101"/>
    </location>
</feature>
<keyword evidence="3 6" id="KW-0812">Transmembrane</keyword>
<keyword evidence="9" id="KW-1185">Reference proteome</keyword>
<evidence type="ECO:0000259" key="7">
    <source>
        <dbReference type="Pfam" id="PF13190"/>
    </source>
</evidence>
<evidence type="ECO:0000256" key="2">
    <source>
        <dbReference type="ARBA" id="ARBA00022475"/>
    </source>
</evidence>
<reference evidence="9" key="1">
    <citation type="submission" date="2016-10" db="EMBL/GenBank/DDBJ databases">
        <authorList>
            <person name="Varghese N."/>
            <person name="Submissions S."/>
        </authorList>
    </citation>
    <scope>NUCLEOTIDE SEQUENCE [LARGE SCALE GENOMIC DNA]</scope>
    <source>
        <strain evidence="9">CGMCC 1.10121</strain>
    </source>
</reference>
<name>A0A1H8W2U6_9EURY</name>
<feature type="transmembrane region" description="Helical" evidence="6">
    <location>
        <begin position="76"/>
        <end position="97"/>
    </location>
</feature>
<evidence type="ECO:0000256" key="1">
    <source>
        <dbReference type="ARBA" id="ARBA00004236"/>
    </source>
</evidence>
<dbReference type="GO" id="GO:0005886">
    <property type="term" value="C:plasma membrane"/>
    <property type="evidence" value="ECO:0007669"/>
    <property type="project" value="UniProtKB-SubCell"/>
</dbReference>
<evidence type="ECO:0000256" key="5">
    <source>
        <dbReference type="ARBA" id="ARBA00023136"/>
    </source>
</evidence>
<sequence>MSGYDDGLLGRPWMRRALAFVFVLVVLAPAFGWAAGAVDYAEPLENAAEATGAAEHAETLNAGVLPDYTVPGANPLLGTFVAGLVGTALTLGVTLGLGRVLDG</sequence>
<evidence type="ECO:0000256" key="4">
    <source>
        <dbReference type="ARBA" id="ARBA00022989"/>
    </source>
</evidence>
<keyword evidence="2" id="KW-1003">Cell membrane</keyword>
<dbReference type="Proteomes" id="UP000199126">
    <property type="component" value="Unassembled WGS sequence"/>
</dbReference>
<accession>A0A1H8W2U6</accession>
<gene>
    <name evidence="8" type="ORF">SAMN04487948_12257</name>
</gene>
<protein>
    <submittedName>
        <fullName evidence="8">Cobalt/nickel transport protein</fullName>
    </submittedName>
</protein>
<dbReference type="RefSeq" id="WP_089827518.1">
    <property type="nucleotide sequence ID" value="NZ_FODV01000022.1"/>
</dbReference>
<dbReference type="InterPro" id="IPR025937">
    <property type="entry name" value="PDGLE_dom"/>
</dbReference>